<evidence type="ECO:0000313" key="1">
    <source>
        <dbReference type="EMBL" id="KAG7096246.1"/>
    </source>
</evidence>
<accession>A0A9P7UX01</accession>
<proteinExistence type="predicted"/>
<gene>
    <name evidence="1" type="ORF">E1B28_003695</name>
</gene>
<name>A0A9P7UX01_9AGAR</name>
<keyword evidence="2" id="KW-1185">Reference proteome</keyword>
<comment type="caution">
    <text evidence="1">The sequence shown here is derived from an EMBL/GenBank/DDBJ whole genome shotgun (WGS) entry which is preliminary data.</text>
</comment>
<dbReference type="RefSeq" id="XP_043012716.1">
    <property type="nucleotide sequence ID" value="XM_043148124.1"/>
</dbReference>
<dbReference type="EMBL" id="CM032182">
    <property type="protein sequence ID" value="KAG7096246.1"/>
    <property type="molecule type" value="Genomic_DNA"/>
</dbReference>
<evidence type="ECO:0000313" key="2">
    <source>
        <dbReference type="Proteomes" id="UP001049176"/>
    </source>
</evidence>
<dbReference type="OrthoDB" id="27483at2759"/>
<dbReference type="KEGG" id="more:E1B28_003695"/>
<protein>
    <submittedName>
        <fullName evidence="1">Uncharacterized protein</fullName>
    </submittedName>
</protein>
<dbReference type="AlphaFoldDB" id="A0A9P7UX01"/>
<dbReference type="Proteomes" id="UP001049176">
    <property type="component" value="Chromosome 2"/>
</dbReference>
<sequence>MDDVEDLMFQGSIEQELVDHFLEWGKGTLLHPYNKKYIDSRNPINPTFSFLLTVAPMLAAVATMQKPFPRSKAITWISELVKYTEEEEDQDENGGYEMPFATYGNLVTLGLEYVQLALLAAFGPRNNRCHWKLYNGINALMVNTF</sequence>
<organism evidence="1 2">
    <name type="scientific">Marasmius oreades</name>
    <name type="common">fairy-ring Marasmius</name>
    <dbReference type="NCBI Taxonomy" id="181124"/>
    <lineage>
        <taxon>Eukaryota</taxon>
        <taxon>Fungi</taxon>
        <taxon>Dikarya</taxon>
        <taxon>Basidiomycota</taxon>
        <taxon>Agaricomycotina</taxon>
        <taxon>Agaricomycetes</taxon>
        <taxon>Agaricomycetidae</taxon>
        <taxon>Agaricales</taxon>
        <taxon>Marasmiineae</taxon>
        <taxon>Marasmiaceae</taxon>
        <taxon>Marasmius</taxon>
    </lineage>
</organism>
<reference evidence="1" key="1">
    <citation type="journal article" date="2021" name="Genome Biol. Evol.">
        <title>The assembled and annotated genome of the fairy-ring fungus Marasmius oreades.</title>
        <authorList>
            <person name="Hiltunen M."/>
            <person name="Ament-Velasquez S.L."/>
            <person name="Johannesson H."/>
        </authorList>
    </citation>
    <scope>NUCLEOTIDE SEQUENCE</scope>
    <source>
        <strain evidence="1">03SP1</strain>
    </source>
</reference>
<dbReference type="GeneID" id="66072771"/>